<feature type="compositionally biased region" description="Low complexity" evidence="1">
    <location>
        <begin position="329"/>
        <end position="347"/>
    </location>
</feature>
<dbReference type="EMBL" id="CM018034">
    <property type="protein sequence ID" value="KAA8543805.1"/>
    <property type="molecule type" value="Genomic_DNA"/>
</dbReference>
<feature type="region of interest" description="Disordered" evidence="1">
    <location>
        <begin position="383"/>
        <end position="497"/>
    </location>
</feature>
<evidence type="ECO:0000256" key="1">
    <source>
        <dbReference type="SAM" id="MobiDB-lite"/>
    </source>
</evidence>
<feature type="compositionally biased region" description="Basic and acidic residues" evidence="1">
    <location>
        <begin position="31"/>
        <end position="43"/>
    </location>
</feature>
<feature type="region of interest" description="Disordered" evidence="1">
    <location>
        <begin position="111"/>
        <end position="149"/>
    </location>
</feature>
<dbReference type="OrthoDB" id="1898655at2759"/>
<organism evidence="2 3">
    <name type="scientific">Nyssa sinensis</name>
    <dbReference type="NCBI Taxonomy" id="561372"/>
    <lineage>
        <taxon>Eukaryota</taxon>
        <taxon>Viridiplantae</taxon>
        <taxon>Streptophyta</taxon>
        <taxon>Embryophyta</taxon>
        <taxon>Tracheophyta</taxon>
        <taxon>Spermatophyta</taxon>
        <taxon>Magnoliopsida</taxon>
        <taxon>eudicotyledons</taxon>
        <taxon>Gunneridae</taxon>
        <taxon>Pentapetalae</taxon>
        <taxon>asterids</taxon>
        <taxon>Cornales</taxon>
        <taxon>Nyssaceae</taxon>
        <taxon>Nyssa</taxon>
    </lineage>
</organism>
<feature type="region of interest" description="Disordered" evidence="1">
    <location>
        <begin position="313"/>
        <end position="367"/>
    </location>
</feature>
<accession>A0A5J5BKZ3</accession>
<feature type="region of interest" description="Disordered" evidence="1">
    <location>
        <begin position="1"/>
        <end position="54"/>
    </location>
</feature>
<feature type="compositionally biased region" description="Low complexity" evidence="1">
    <location>
        <begin position="394"/>
        <end position="409"/>
    </location>
</feature>
<keyword evidence="3" id="KW-1185">Reference proteome</keyword>
<dbReference type="PANTHER" id="PTHR31390:SF4">
    <property type="entry name" value="DUF3527 DOMAIN-CONTAINING PROTEIN"/>
    <property type="match status" value="1"/>
</dbReference>
<feature type="compositionally biased region" description="Polar residues" evidence="1">
    <location>
        <begin position="416"/>
        <end position="435"/>
    </location>
</feature>
<feature type="compositionally biased region" description="Polar residues" evidence="1">
    <location>
        <begin position="1"/>
        <end position="13"/>
    </location>
</feature>
<feature type="compositionally biased region" description="Basic and acidic residues" evidence="1">
    <location>
        <begin position="14"/>
        <end position="23"/>
    </location>
</feature>
<feature type="region of interest" description="Disordered" evidence="1">
    <location>
        <begin position="664"/>
        <end position="715"/>
    </location>
</feature>
<evidence type="ECO:0000313" key="3">
    <source>
        <dbReference type="Proteomes" id="UP000325577"/>
    </source>
</evidence>
<dbReference type="PANTHER" id="PTHR31390">
    <property type="entry name" value="EXPRESSED PROTEIN"/>
    <property type="match status" value="1"/>
</dbReference>
<dbReference type="Proteomes" id="UP000325577">
    <property type="component" value="Linkage Group LG11"/>
</dbReference>
<feature type="compositionally biased region" description="Low complexity" evidence="1">
    <location>
        <begin position="111"/>
        <end position="141"/>
    </location>
</feature>
<protein>
    <recommendedName>
        <fullName evidence="4">DUF3527 domain-containing protein</fullName>
    </recommendedName>
</protein>
<feature type="compositionally biased region" description="Polar residues" evidence="1">
    <location>
        <begin position="487"/>
        <end position="496"/>
    </location>
</feature>
<evidence type="ECO:0008006" key="4">
    <source>
        <dbReference type="Google" id="ProtNLM"/>
    </source>
</evidence>
<dbReference type="InterPro" id="IPR021916">
    <property type="entry name" value="DUF3527"/>
</dbReference>
<dbReference type="AlphaFoldDB" id="A0A5J5BKZ3"/>
<gene>
    <name evidence="2" type="ORF">F0562_022018</name>
</gene>
<reference evidence="2 3" key="1">
    <citation type="submission" date="2019-09" db="EMBL/GenBank/DDBJ databases">
        <title>A chromosome-level genome assembly of the Chinese tupelo Nyssa sinensis.</title>
        <authorList>
            <person name="Yang X."/>
            <person name="Kang M."/>
            <person name="Yang Y."/>
            <person name="Xiong H."/>
            <person name="Wang M."/>
            <person name="Zhang Z."/>
            <person name="Wang Z."/>
            <person name="Wu H."/>
            <person name="Ma T."/>
            <person name="Liu J."/>
            <person name="Xi Z."/>
        </authorList>
    </citation>
    <scope>NUCLEOTIDE SEQUENCE [LARGE SCALE GENOMIC DNA]</scope>
    <source>
        <strain evidence="2">J267</strain>
        <tissue evidence="2">Leaf</tissue>
    </source>
</reference>
<name>A0A5J5BKZ3_9ASTE</name>
<evidence type="ECO:0000313" key="2">
    <source>
        <dbReference type="EMBL" id="KAA8543805.1"/>
    </source>
</evidence>
<feature type="compositionally biased region" description="Basic and acidic residues" evidence="1">
    <location>
        <begin position="664"/>
        <end position="674"/>
    </location>
</feature>
<sequence length="886" mass="98021">MENQSSAQATRGTKLQDRLKFEEPNLSYTDLHSEVTKNVDKIPSKSSRNPQKQRVERKVINNEDLVKHMSNLPDYLERGENVQEKAFNVGVLDWRRLEKWQYKNKQVPYRSSRCSLSSSNTSSSFSTDGSSTCSSSGHSSSPAHQRMHRPTLQSHLNASPTEVYSQGVKPFVGNVGKFQDFETALSDPLKGQQNILRAYQSFNKNHSEIKLEECKRNDSVLQIVPEIKTSLDLKNYGVALRPKGKMKIQDCESKKGVEKLQEPCHNIIHHDRPEANRMSLSEASLSKEAYHGELYSCIPHSCPLPCEDNNKHSQIEQSSFTDAKSIKFSSEQSQPSPSSAKISISPSRGRKPEEKKPAILPANANSTVIKSSEGSELKMATVAATKVRNSSPTRRFSIGMGRIGRSSSSKDGSAIPQLSSKHVATKSGSDTCLENSSSDKSSDTSRARSSPLRRLLDPFLKPKAANSHHNGPSLKDSTPTDRACKSSDGQVESSAMHSVKVKLDLKSCRTINVDDSHHNEKYGSPVLQALLKITIKNGLPLFTFAVDNNSDVVVATMKKLSTSRKDDKSWIYTFFTIREMKKKNGWMNQGGKSKGPSYIPNVIAQMTVSDSQFSKLIRDNSMGQFSIREFVLFAVDLRQADQQTSDLQPNDELAAIVVKLPEETPRGWNKDGEHSNNVNYLSVNDLKEPLPKGRSFSNSRDDEEKGSSAGGQDLFSTTVVLPGGAHGLPRKGEPSPLIERWKSGGLCDCGGWDLGCRIRILANQTQLSKRLSSSKAHPSAGRFELFSQGEVLDNRPVFCLSPFKDGIFSVEFDSSLSLLQAFSICIAVLNSRKPYDLSELNNLSEDKPSEETTLVENDGLKAPNHIQLEVPARYVSYPPLSPVGRV</sequence>
<dbReference type="Pfam" id="PF12043">
    <property type="entry name" value="DUF3527"/>
    <property type="match status" value="1"/>
</dbReference>
<proteinExistence type="predicted"/>